<dbReference type="SMR" id="A2DSQ4"/>
<dbReference type="OMA" id="YLDILAC"/>
<gene>
    <name evidence="1" type="ORF">TVAG_434710</name>
</gene>
<name>A2DSQ4_TRIV3</name>
<organism evidence="1 2">
    <name type="scientific">Trichomonas vaginalis (strain ATCC PRA-98 / G3)</name>
    <dbReference type="NCBI Taxonomy" id="412133"/>
    <lineage>
        <taxon>Eukaryota</taxon>
        <taxon>Metamonada</taxon>
        <taxon>Parabasalia</taxon>
        <taxon>Trichomonadida</taxon>
        <taxon>Trichomonadidae</taxon>
        <taxon>Trichomonas</taxon>
    </lineage>
</organism>
<dbReference type="KEGG" id="tva:4774645"/>
<dbReference type="InterPro" id="IPR023211">
    <property type="entry name" value="DNA_pol_palm_dom_sf"/>
</dbReference>
<sequence length="150" mass="17425">MCKVWDTQFNSPVFGVSVLSMSKRIMNEVMTTAEDLGINIYYQDTDSMHIEDEKISMLADEFKKRYGRELIGSDMGQFHNDFDELENAYCVLHISAGKKIYYDLLRNDKGQTAEHLRLKGIPSETIINHANKYFKGRVKNYIKHYTGVKK</sequence>
<dbReference type="RefSeq" id="XP_001328857.1">
    <property type="nucleotide sequence ID" value="XM_001328822.1"/>
</dbReference>
<proteinExistence type="predicted"/>
<dbReference type="SUPFAM" id="SSF56672">
    <property type="entry name" value="DNA/RNA polymerases"/>
    <property type="match status" value="1"/>
</dbReference>
<dbReference type="AlphaFoldDB" id="A2DSQ4"/>
<dbReference type="EMBL" id="DS113240">
    <property type="protein sequence ID" value="EAY16634.1"/>
    <property type="molecule type" value="Genomic_DNA"/>
</dbReference>
<dbReference type="VEuPathDB" id="TrichDB:TVAG_434710"/>
<keyword evidence="2" id="KW-1185">Reference proteome</keyword>
<dbReference type="PANTHER" id="PTHR48144">
    <property type="entry name" value="DNA-DIRECTED DNA POLYMERASE"/>
    <property type="match status" value="1"/>
</dbReference>
<dbReference type="Proteomes" id="UP000001542">
    <property type="component" value="Unassembled WGS sequence"/>
</dbReference>
<reference evidence="1" key="2">
    <citation type="journal article" date="2007" name="Science">
        <title>Draft genome sequence of the sexually transmitted pathogen Trichomonas vaginalis.</title>
        <authorList>
            <person name="Carlton J.M."/>
            <person name="Hirt R.P."/>
            <person name="Silva J.C."/>
            <person name="Delcher A.L."/>
            <person name="Schatz M."/>
            <person name="Zhao Q."/>
            <person name="Wortman J.R."/>
            <person name="Bidwell S.L."/>
            <person name="Alsmark U.C.M."/>
            <person name="Besteiro S."/>
            <person name="Sicheritz-Ponten T."/>
            <person name="Noel C.J."/>
            <person name="Dacks J.B."/>
            <person name="Foster P.G."/>
            <person name="Simillion C."/>
            <person name="Van de Peer Y."/>
            <person name="Miranda-Saavedra D."/>
            <person name="Barton G.J."/>
            <person name="Westrop G.D."/>
            <person name="Mueller S."/>
            <person name="Dessi D."/>
            <person name="Fiori P.L."/>
            <person name="Ren Q."/>
            <person name="Paulsen I."/>
            <person name="Zhang H."/>
            <person name="Bastida-Corcuera F.D."/>
            <person name="Simoes-Barbosa A."/>
            <person name="Brown M.T."/>
            <person name="Hayes R.D."/>
            <person name="Mukherjee M."/>
            <person name="Okumura C.Y."/>
            <person name="Schneider R."/>
            <person name="Smith A.J."/>
            <person name="Vanacova S."/>
            <person name="Villalvazo M."/>
            <person name="Haas B.J."/>
            <person name="Pertea M."/>
            <person name="Feldblyum T.V."/>
            <person name="Utterback T.R."/>
            <person name="Shu C.L."/>
            <person name="Osoegawa K."/>
            <person name="de Jong P.J."/>
            <person name="Hrdy I."/>
            <person name="Horvathova L."/>
            <person name="Zubacova Z."/>
            <person name="Dolezal P."/>
            <person name="Malik S.B."/>
            <person name="Logsdon J.M. Jr."/>
            <person name="Henze K."/>
            <person name="Gupta A."/>
            <person name="Wang C.C."/>
            <person name="Dunne R.L."/>
            <person name="Upcroft J.A."/>
            <person name="Upcroft P."/>
            <person name="White O."/>
            <person name="Salzberg S.L."/>
            <person name="Tang P."/>
            <person name="Chiu C.-H."/>
            <person name="Lee Y.-S."/>
            <person name="Embley T.M."/>
            <person name="Coombs G.H."/>
            <person name="Mottram J.C."/>
            <person name="Tachezy J."/>
            <person name="Fraser-Liggett C.M."/>
            <person name="Johnson P.J."/>
        </authorList>
    </citation>
    <scope>NUCLEOTIDE SEQUENCE [LARGE SCALE GENOMIC DNA]</scope>
    <source>
        <strain evidence="1">G3</strain>
    </source>
</reference>
<protein>
    <submittedName>
        <fullName evidence="1">Uncharacterized protein</fullName>
    </submittedName>
</protein>
<dbReference type="OrthoDB" id="152318at2759"/>
<evidence type="ECO:0000313" key="1">
    <source>
        <dbReference type="EMBL" id="EAY16634.1"/>
    </source>
</evidence>
<dbReference type="PANTHER" id="PTHR48144:SF2">
    <property type="entry name" value="DNA-DIRECTED DNA POLYMERASE"/>
    <property type="match status" value="1"/>
</dbReference>
<reference evidence="1" key="1">
    <citation type="submission" date="2006-10" db="EMBL/GenBank/DDBJ databases">
        <authorList>
            <person name="Amadeo P."/>
            <person name="Zhao Q."/>
            <person name="Wortman J."/>
            <person name="Fraser-Liggett C."/>
            <person name="Carlton J."/>
        </authorList>
    </citation>
    <scope>NUCLEOTIDE SEQUENCE</scope>
    <source>
        <strain evidence="1">G3</strain>
    </source>
</reference>
<dbReference type="VEuPathDB" id="TrichDB:TVAGG3_0376870"/>
<dbReference type="InterPro" id="IPR043502">
    <property type="entry name" value="DNA/RNA_pol_sf"/>
</dbReference>
<evidence type="ECO:0000313" key="2">
    <source>
        <dbReference type="Proteomes" id="UP000001542"/>
    </source>
</evidence>
<dbReference type="InParanoid" id="A2DSQ4"/>
<accession>A2DSQ4</accession>
<dbReference type="Gene3D" id="3.90.1600.10">
    <property type="entry name" value="Palm domain of DNA polymerase"/>
    <property type="match status" value="1"/>
</dbReference>